<reference evidence="2" key="1">
    <citation type="journal article" date="2024" name="Proc. Natl. Acad. Sci. U.S.A.">
        <title>Extraordinary preservation of gene collinearity over three hundred million years revealed in homosporous lycophytes.</title>
        <authorList>
            <person name="Li C."/>
            <person name="Wickell D."/>
            <person name="Kuo L.Y."/>
            <person name="Chen X."/>
            <person name="Nie B."/>
            <person name="Liao X."/>
            <person name="Peng D."/>
            <person name="Ji J."/>
            <person name="Jenkins J."/>
            <person name="Williams M."/>
            <person name="Shu S."/>
            <person name="Plott C."/>
            <person name="Barry K."/>
            <person name="Rajasekar S."/>
            <person name="Grimwood J."/>
            <person name="Han X."/>
            <person name="Sun S."/>
            <person name="Hou Z."/>
            <person name="He W."/>
            <person name="Dai G."/>
            <person name="Sun C."/>
            <person name="Schmutz J."/>
            <person name="Leebens-Mack J.H."/>
            <person name="Li F.W."/>
            <person name="Wang L."/>
        </authorList>
    </citation>
    <scope>NUCLEOTIDE SEQUENCE [LARGE SCALE GENOMIC DNA]</scope>
    <source>
        <strain evidence="2">cv. PW_Plant_1</strain>
    </source>
</reference>
<dbReference type="EMBL" id="CM055107">
    <property type="protein sequence ID" value="KAJ7527775.1"/>
    <property type="molecule type" value="Genomic_DNA"/>
</dbReference>
<comment type="caution">
    <text evidence="1">The sequence shown here is derived from an EMBL/GenBank/DDBJ whole genome shotgun (WGS) entry which is preliminary data.</text>
</comment>
<name>A0ACC2BDG6_DIPCM</name>
<evidence type="ECO:0000313" key="2">
    <source>
        <dbReference type="Proteomes" id="UP001162992"/>
    </source>
</evidence>
<keyword evidence="2" id="KW-1185">Reference proteome</keyword>
<organism evidence="1 2">
    <name type="scientific">Diphasiastrum complanatum</name>
    <name type="common">Issler's clubmoss</name>
    <name type="synonym">Lycopodium complanatum</name>
    <dbReference type="NCBI Taxonomy" id="34168"/>
    <lineage>
        <taxon>Eukaryota</taxon>
        <taxon>Viridiplantae</taxon>
        <taxon>Streptophyta</taxon>
        <taxon>Embryophyta</taxon>
        <taxon>Tracheophyta</taxon>
        <taxon>Lycopodiopsida</taxon>
        <taxon>Lycopodiales</taxon>
        <taxon>Lycopodiaceae</taxon>
        <taxon>Lycopodioideae</taxon>
        <taxon>Diphasiastrum</taxon>
    </lineage>
</organism>
<gene>
    <name evidence="1" type="ORF">O6H91_16G070200</name>
</gene>
<evidence type="ECO:0000313" key="1">
    <source>
        <dbReference type="EMBL" id="KAJ7527775.1"/>
    </source>
</evidence>
<sequence length="102" mass="11589">MLKAVKKYKGNLHNFQICNHKVRGSTTNGKNLSQQTMIQGINTMLKAENQINSNELKVVSSKDPTKKLEWKAPGRSASSPFLLLTSMESNNMMRVEEMRYSK</sequence>
<accession>A0ACC2BDG6</accession>
<dbReference type="Proteomes" id="UP001162992">
    <property type="component" value="Chromosome 16"/>
</dbReference>
<protein>
    <submittedName>
        <fullName evidence="1">Uncharacterized protein</fullName>
    </submittedName>
</protein>
<proteinExistence type="predicted"/>